<gene>
    <name evidence="1" type="ORF">F4821DRAFT_244007</name>
</gene>
<dbReference type="EMBL" id="MU394346">
    <property type="protein sequence ID" value="KAI6083814.1"/>
    <property type="molecule type" value="Genomic_DNA"/>
</dbReference>
<accession>A0ACC0CTL6</accession>
<proteinExistence type="predicted"/>
<evidence type="ECO:0000313" key="1">
    <source>
        <dbReference type="EMBL" id="KAI6083814.1"/>
    </source>
</evidence>
<name>A0ACC0CTL6_9PEZI</name>
<evidence type="ECO:0000313" key="2">
    <source>
        <dbReference type="Proteomes" id="UP001497680"/>
    </source>
</evidence>
<dbReference type="Proteomes" id="UP001497680">
    <property type="component" value="Unassembled WGS sequence"/>
</dbReference>
<keyword evidence="2" id="KW-1185">Reference proteome</keyword>
<reference evidence="1 2" key="1">
    <citation type="journal article" date="2022" name="New Phytol.">
        <title>Ecological generalism drives hyperdiversity of secondary metabolite gene clusters in xylarialean endophytes.</title>
        <authorList>
            <person name="Franco M.E.E."/>
            <person name="Wisecaver J.H."/>
            <person name="Arnold A.E."/>
            <person name="Ju Y.M."/>
            <person name="Slot J.C."/>
            <person name="Ahrendt S."/>
            <person name="Moore L.P."/>
            <person name="Eastman K.E."/>
            <person name="Scott K."/>
            <person name="Konkel Z."/>
            <person name="Mondo S.J."/>
            <person name="Kuo A."/>
            <person name="Hayes R.D."/>
            <person name="Haridas S."/>
            <person name="Andreopoulos B."/>
            <person name="Riley R."/>
            <person name="LaButti K."/>
            <person name="Pangilinan J."/>
            <person name="Lipzen A."/>
            <person name="Amirebrahimi M."/>
            <person name="Yan J."/>
            <person name="Adam C."/>
            <person name="Keymanesh K."/>
            <person name="Ng V."/>
            <person name="Louie K."/>
            <person name="Northen T."/>
            <person name="Drula E."/>
            <person name="Henrissat B."/>
            <person name="Hsieh H.M."/>
            <person name="Youens-Clark K."/>
            <person name="Lutzoni F."/>
            <person name="Miadlikowska J."/>
            <person name="Eastwood D.C."/>
            <person name="Hamelin R.C."/>
            <person name="Grigoriev I.V."/>
            <person name="U'Ren J.M."/>
        </authorList>
    </citation>
    <scope>NUCLEOTIDE SEQUENCE [LARGE SCALE GENOMIC DNA]</scope>
    <source>
        <strain evidence="1 2">ER1909</strain>
    </source>
</reference>
<sequence>MEGANSATAMSAPSAGADILSVFQHKLKTEWKSKASCGREYYRTNDILKWMRSISPNKKISNTDLLLIESHPTTLKIPDSDEIDNQDTCCLNVFAILLELGYGHLILFFQRYRITDKSIPDLPNMESLEQDLLSKGHISNAKDFWERFQEKMWLYPCPLTLHMTNAFLGGRWVMPFCKRQRINLKGGTASVYEVAVQESLVPLSLQAKISSSAYEDNEHGRCYTFALKSFSQENSDIFEWEKLAYLAVLDKPGMVQFLGEYEIDERLEDGVLARTYNILLEYGEEDLEEFFASKRNYPPILPMETIQFWESLANVANALHSMHNLELKRQDGRQHFFSGWHCDLKPDNILRVDGEFKLADFGFAKFKPKYPHGAPPEKLITLITGGTETYGAPECDIARRDRSKSVSQTIDTWSFGCVLSVSATWVVLGYQGVRAYHEQRRSAIKKLRERQQSGEDVTVPVADDAFHDGTDVLPEVREWHDALRGVLRVSDTITGRILKIIDEYMLVTESVRQLKTISVHNALQRELSLAGEDYQKLVSMGIVQPVTESVKQALLNVENPESSPANSQAMEVAATNTPGSLSLSNHSSLAHPPRHQLKSSRINKLMRMDQLPVGRVAHRQDALRTQGQPGFMIESEPVGAGFTRENTLRPRPIPHSTPHPTPNPIPSVNAFKTIAKMPNEKEPAPRGSSTFSNIYRGSANSGYGTPFVRPEDTVRPEYPLTRRERSMPLRTDSERAAVAPIPLSIEIPKSHTLPNTPFYIHPSWQIAQEHELEMGKEKGVRALFGFKKQDEYLKQFLVERDIMFLIDNDTSMGPYWDAMAIVLETLVSKVDPLDKDGLDIEFTVGSAHDARGVSGSKVLSKFRAAKQEALSRPFEIGTDMAKVLTHIFDTYLQGMRRATTLIVLTDGLWRGTLDDKSVEEAVADFLKKTIFKRKLEKRWFTIQFISFGHTVPEILRHLDDEIEKTYSIPDVIDTEHVSGDVYKMILGSFVDMFDAITPSPVSPPTPIGPQSAGAPFHSTPPSAIEQPAPSYSQPNAMARQNSSRFSLKNIFS</sequence>
<comment type="caution">
    <text evidence="1">The sequence shown here is derived from an EMBL/GenBank/DDBJ whole genome shotgun (WGS) entry which is preliminary data.</text>
</comment>
<protein>
    <submittedName>
        <fullName evidence="1">Uncharacterized protein</fullName>
    </submittedName>
</protein>
<organism evidence="1 2">
    <name type="scientific">Hypoxylon rubiginosum</name>
    <dbReference type="NCBI Taxonomy" id="110542"/>
    <lineage>
        <taxon>Eukaryota</taxon>
        <taxon>Fungi</taxon>
        <taxon>Dikarya</taxon>
        <taxon>Ascomycota</taxon>
        <taxon>Pezizomycotina</taxon>
        <taxon>Sordariomycetes</taxon>
        <taxon>Xylariomycetidae</taxon>
        <taxon>Xylariales</taxon>
        <taxon>Hypoxylaceae</taxon>
        <taxon>Hypoxylon</taxon>
    </lineage>
</organism>